<protein>
    <recommendedName>
        <fullName evidence="3">Prepilin-type N-terminal cleavage/methylation domain-containing protein</fullName>
    </recommendedName>
</protein>
<proteinExistence type="predicted"/>
<dbReference type="InterPro" id="IPR012902">
    <property type="entry name" value="N_methyl_site"/>
</dbReference>
<dbReference type="Proteomes" id="UP000186206">
    <property type="component" value="Unassembled WGS sequence"/>
</dbReference>
<dbReference type="Pfam" id="PF07963">
    <property type="entry name" value="N_methyl"/>
    <property type="match status" value="1"/>
</dbReference>
<evidence type="ECO:0008006" key="3">
    <source>
        <dbReference type="Google" id="ProtNLM"/>
    </source>
</evidence>
<accession>A0ABX3F8G0</accession>
<evidence type="ECO:0000313" key="2">
    <source>
        <dbReference type="Proteomes" id="UP000186206"/>
    </source>
</evidence>
<dbReference type="NCBIfam" id="TIGR02532">
    <property type="entry name" value="IV_pilin_GFxxxE"/>
    <property type="match status" value="1"/>
</dbReference>
<organism evidence="1 2">
    <name type="scientific">Vibrio ponticus</name>
    <dbReference type="NCBI Taxonomy" id="265668"/>
    <lineage>
        <taxon>Bacteria</taxon>
        <taxon>Pseudomonadati</taxon>
        <taxon>Pseudomonadota</taxon>
        <taxon>Gammaproteobacteria</taxon>
        <taxon>Vibrionales</taxon>
        <taxon>Vibrionaceae</taxon>
        <taxon>Vibrio</taxon>
    </lineage>
</organism>
<sequence length="149" mass="16258">MMARQRGFSLIEVMLCFALTSIAALGLLKLQAILAQKAVFASQQVEALHIAERQLERYLARAESVSGVVGLIPYSDLALATHCGGHIAELADSPYELDCQLEDVSGVLTGKLSKITMTVRWARRVNGLVASETHYQLVLVSYVSAFSEF</sequence>
<comment type="caution">
    <text evidence="1">The sequence shown here is derived from an EMBL/GenBank/DDBJ whole genome shotgun (WGS) entry which is preliminary data.</text>
</comment>
<evidence type="ECO:0000313" key="1">
    <source>
        <dbReference type="EMBL" id="OLQ87217.1"/>
    </source>
</evidence>
<keyword evidence="2" id="KW-1185">Reference proteome</keyword>
<name>A0ABX3F8G0_9VIBR</name>
<dbReference type="EMBL" id="MJMI01000125">
    <property type="protein sequence ID" value="OLQ87217.1"/>
    <property type="molecule type" value="Genomic_DNA"/>
</dbReference>
<reference evidence="1 2" key="1">
    <citation type="submission" date="2016-09" db="EMBL/GenBank/DDBJ databases">
        <title>Genomic Taxonomy of the Vibrionaceae.</title>
        <authorList>
            <person name="Gonzalez-Castillo A."/>
            <person name="Gomez-Gil B."/>
            <person name="Enciso-Ibarra K."/>
        </authorList>
    </citation>
    <scope>NUCLEOTIDE SEQUENCE [LARGE SCALE GENOMIC DNA]</scope>
    <source>
        <strain evidence="1 2">CAIM 1731</strain>
    </source>
</reference>
<gene>
    <name evidence="1" type="ORF">BIY21_17470</name>
</gene>